<dbReference type="OrthoDB" id="127785at2"/>
<gene>
    <name evidence="3" type="ORF">D0Q02_16815</name>
</gene>
<sequence length="377" mass="40800">MSETAVVFVHGFLSSADTWAAFVRLAAQDDDLTGLHVHTFGYESPLVSLNPLRRIPHIDDIADDLRTYLSQDLADHSRLALVSHSQGGLVVQRALARMLADNPGELDRLRLVLMYACPNAGSDLALPLRRTFLRRHPQEADLRPLRATVLDAQRVVLRQIVHAPQPTIRVKVYAGASDGVVPPASARSVFPDAGVLPGDHFSIIQPDSLEHRSYVVLRRALLALDDPALPADATADAPAATTSLSPPAPVTPPPATVSSAGGQTVAGRPAKPEQAAGPKAEPTGDEYAELVRLLLDLPHIHDPSFRQQLYTLLPGPVQEQLPRSPVARLELIGMLSMLWRYRHLDSWRALGAGLEALVPDHPATVTLLARLDALARP</sequence>
<dbReference type="InterPro" id="IPR029058">
    <property type="entry name" value="AB_hydrolase_fold"/>
</dbReference>
<feature type="region of interest" description="Disordered" evidence="1">
    <location>
        <begin position="233"/>
        <end position="283"/>
    </location>
</feature>
<evidence type="ECO:0000256" key="1">
    <source>
        <dbReference type="SAM" id="MobiDB-lite"/>
    </source>
</evidence>
<feature type="compositionally biased region" description="Pro residues" evidence="1">
    <location>
        <begin position="246"/>
        <end position="255"/>
    </location>
</feature>
<dbReference type="AlphaFoldDB" id="A0A372FXI4"/>
<dbReference type="InterPro" id="IPR055803">
    <property type="entry name" value="DUF7379"/>
</dbReference>
<dbReference type="RefSeq" id="WP_117228937.1">
    <property type="nucleotide sequence ID" value="NZ_CP061725.1"/>
</dbReference>
<dbReference type="PANTHER" id="PTHR37946:SF1">
    <property type="entry name" value="SLL1969 PROTEIN"/>
    <property type="match status" value="1"/>
</dbReference>
<dbReference type="GO" id="GO:0016787">
    <property type="term" value="F:hydrolase activity"/>
    <property type="evidence" value="ECO:0007669"/>
    <property type="project" value="UniProtKB-KW"/>
</dbReference>
<evidence type="ECO:0000313" key="4">
    <source>
        <dbReference type="Proteomes" id="UP000262621"/>
    </source>
</evidence>
<evidence type="ECO:0000313" key="3">
    <source>
        <dbReference type="EMBL" id="RFS45334.1"/>
    </source>
</evidence>
<dbReference type="SUPFAM" id="SSF53474">
    <property type="entry name" value="alpha/beta-Hydrolases"/>
    <property type="match status" value="1"/>
</dbReference>
<dbReference type="PANTHER" id="PTHR37946">
    <property type="entry name" value="SLL1969 PROTEIN"/>
    <property type="match status" value="1"/>
</dbReference>
<proteinExistence type="predicted"/>
<comment type="caution">
    <text evidence="3">The sequence shown here is derived from an EMBL/GenBank/DDBJ whole genome shotgun (WGS) entry which is preliminary data.</text>
</comment>
<dbReference type="Proteomes" id="UP000262621">
    <property type="component" value="Unassembled WGS sequence"/>
</dbReference>
<dbReference type="Gene3D" id="3.40.50.1820">
    <property type="entry name" value="alpha/beta hydrolase"/>
    <property type="match status" value="1"/>
</dbReference>
<evidence type="ECO:0000259" key="2">
    <source>
        <dbReference type="Pfam" id="PF24096"/>
    </source>
</evidence>
<keyword evidence="3" id="KW-0378">Hydrolase</keyword>
<name>A0A372FXI4_9ACTN</name>
<keyword evidence="4" id="KW-1185">Reference proteome</keyword>
<reference evidence="3 4" key="1">
    <citation type="submission" date="2018-08" db="EMBL/GenBank/DDBJ databases">
        <title>Verrucosispora craniellae sp. nov., isolated from a marine sponge in the South China Sea.</title>
        <authorList>
            <person name="Li L."/>
            <person name="Lin H.W."/>
        </authorList>
    </citation>
    <scope>NUCLEOTIDE SEQUENCE [LARGE SCALE GENOMIC DNA]</scope>
    <source>
        <strain evidence="3 4">LHW63014</strain>
    </source>
</reference>
<feature type="domain" description="DUF7379" evidence="2">
    <location>
        <begin position="7"/>
        <end position="129"/>
    </location>
</feature>
<dbReference type="EMBL" id="QVFU01000017">
    <property type="protein sequence ID" value="RFS45334.1"/>
    <property type="molecule type" value="Genomic_DNA"/>
</dbReference>
<protein>
    <submittedName>
        <fullName evidence="3">Alpha/beta fold hydrolase</fullName>
    </submittedName>
</protein>
<dbReference type="Pfam" id="PF24096">
    <property type="entry name" value="DUF7379"/>
    <property type="match status" value="1"/>
</dbReference>
<accession>A0A372FXI4</accession>
<feature type="compositionally biased region" description="Low complexity" evidence="1">
    <location>
        <begin position="233"/>
        <end position="245"/>
    </location>
</feature>
<organism evidence="3 4">
    <name type="scientific">Micromonospora craniellae</name>
    <dbReference type="NCBI Taxonomy" id="2294034"/>
    <lineage>
        <taxon>Bacteria</taxon>
        <taxon>Bacillati</taxon>
        <taxon>Actinomycetota</taxon>
        <taxon>Actinomycetes</taxon>
        <taxon>Micromonosporales</taxon>
        <taxon>Micromonosporaceae</taxon>
        <taxon>Micromonospora</taxon>
    </lineage>
</organism>